<dbReference type="OMA" id="FGQHTNS"/>
<sequence length="118" mass="13317">MARFGVLPEWGGFRSSDVDPRAMVGSFGKLLSLKPHTNLINQRAAQPTREDERTKPHPRLHPSSVCKVGNQSASHNWMFSPFGQHTNSLFHGAFASDFVRLRASSEVIHFFFLFGYLD</sequence>
<reference evidence="3" key="1">
    <citation type="submission" date="2008-07" db="EMBL/GenBank/DDBJ databases">
        <title>Annotation of Ajellomyces capsulatus strain H88.</title>
        <authorList>
            <person name="Champion M."/>
            <person name="Cuomo C."/>
            <person name="Ma L.-J."/>
            <person name="Henn M.R."/>
            <person name="Sil A."/>
            <person name="Goldman B."/>
            <person name="Young S.K."/>
            <person name="Kodira C.D."/>
            <person name="Zeng Q."/>
            <person name="Koehrsen M."/>
            <person name="Alvarado L."/>
            <person name="Berlin A."/>
            <person name="Borenstein D."/>
            <person name="Chen Z."/>
            <person name="Engels R."/>
            <person name="Freedman E."/>
            <person name="Gellesch M."/>
            <person name="Goldberg J."/>
            <person name="Griggs A."/>
            <person name="Gujja S."/>
            <person name="Heiman D."/>
            <person name="Hepburn T."/>
            <person name="Howarth C."/>
            <person name="Jen D."/>
            <person name="Larson L."/>
            <person name="Lewis B."/>
            <person name="Mehta T."/>
            <person name="Park D."/>
            <person name="Pearson M."/>
            <person name="Roberts A."/>
            <person name="Saif S."/>
            <person name="Shea T."/>
            <person name="Shenoy N."/>
            <person name="Sisk P."/>
            <person name="Stolte C."/>
            <person name="Sykes S."/>
            <person name="Walk T."/>
            <person name="White J."/>
            <person name="Yandava C."/>
            <person name="Klein B."/>
            <person name="McEwen J.G."/>
            <person name="Puccia R."/>
            <person name="Goldman G.H."/>
            <person name="Felipe M.S."/>
            <person name="Nino-Vega G."/>
            <person name="San-Blas G."/>
            <person name="Taylor J."/>
            <person name="Mendoza L."/>
            <person name="Galagan J."/>
            <person name="Nusbaum C."/>
            <person name="Birren B."/>
        </authorList>
    </citation>
    <scope>NUCLEOTIDE SEQUENCE [LARGE SCALE GENOMIC DNA]</scope>
    <source>
        <strain evidence="3">H88</strain>
    </source>
</reference>
<protein>
    <submittedName>
        <fullName evidence="2">Uncharacterized protein</fullName>
    </submittedName>
</protein>
<dbReference type="HOGENOM" id="CLU_2072455_0_0_1"/>
<name>F0UR18_AJEC8</name>
<gene>
    <name evidence="2" type="ORF">HCEG_07560</name>
</gene>
<evidence type="ECO:0000256" key="1">
    <source>
        <dbReference type="SAM" id="MobiDB-lite"/>
    </source>
</evidence>
<evidence type="ECO:0000313" key="3">
    <source>
        <dbReference type="Proteomes" id="UP000008142"/>
    </source>
</evidence>
<dbReference type="AlphaFoldDB" id="F0UR18"/>
<organism evidence="3">
    <name type="scientific">Ajellomyces capsulatus (strain H88)</name>
    <name type="common">Darling's disease fungus</name>
    <name type="synonym">Histoplasma capsulatum</name>
    <dbReference type="NCBI Taxonomy" id="544711"/>
    <lineage>
        <taxon>Eukaryota</taxon>
        <taxon>Fungi</taxon>
        <taxon>Dikarya</taxon>
        <taxon>Ascomycota</taxon>
        <taxon>Pezizomycotina</taxon>
        <taxon>Eurotiomycetes</taxon>
        <taxon>Eurotiomycetidae</taxon>
        <taxon>Onygenales</taxon>
        <taxon>Ajellomycetaceae</taxon>
        <taxon>Histoplasma</taxon>
    </lineage>
</organism>
<evidence type="ECO:0000313" key="2">
    <source>
        <dbReference type="EMBL" id="EGC48345.1"/>
    </source>
</evidence>
<feature type="region of interest" description="Disordered" evidence="1">
    <location>
        <begin position="41"/>
        <end position="68"/>
    </location>
</feature>
<proteinExistence type="predicted"/>
<accession>F0UR18</accession>
<dbReference type="Proteomes" id="UP000008142">
    <property type="component" value="Unassembled WGS sequence"/>
</dbReference>
<dbReference type="EMBL" id="DS990641">
    <property type="protein sequence ID" value="EGC48345.1"/>
    <property type="molecule type" value="Genomic_DNA"/>
</dbReference>